<accession>A0A0A1IUP8</accession>
<keyword evidence="2" id="KW-1185">Reference proteome</keyword>
<reference evidence="1 2" key="1">
    <citation type="journal article" date="2015" name="PLoS ONE">
        <title>Investigation of a Large Collection of Pseudomonas aeruginosa Bacteriophages Collected from a Single Environmental Source in Abidjan, Cote d'Ivoire.</title>
        <authorList>
            <person name="Essoh C."/>
            <person name="Latino L."/>
            <person name="Midoux C."/>
            <person name="Blouin Y."/>
            <person name="Loukou G."/>
            <person name="Nguetta S.P."/>
            <person name="Lathro S."/>
            <person name="Cablanmian A."/>
            <person name="Kouassi A.K."/>
            <person name="Vergnaud G."/>
            <person name="Pourcel C."/>
        </authorList>
    </citation>
    <scope>NUCLEOTIDE SEQUENCE [LARGE SCALE GENOMIC DNA]</scope>
    <source>
        <strain evidence="1">Ab22</strain>
    </source>
</reference>
<dbReference type="GeneID" id="23680482"/>
<dbReference type="Proteomes" id="UP000030227">
    <property type="component" value="Segment"/>
</dbReference>
<dbReference type="EMBL" id="LN610578">
    <property type="protein sequence ID" value="CEF89733.1"/>
    <property type="molecule type" value="Genomic_DNA"/>
</dbReference>
<evidence type="ECO:0000313" key="1">
    <source>
        <dbReference type="EMBL" id="CEF89733.1"/>
    </source>
</evidence>
<organism evidence="1 2">
    <name type="scientific">Pseudomonas phage vB_PaeP_C2-10_Ab22</name>
    <dbReference type="NCBI Taxonomy" id="1548906"/>
    <lineage>
        <taxon>Viruses</taxon>
        <taxon>Duplodnaviria</taxon>
        <taxon>Heunggongvirae</taxon>
        <taxon>Uroviricota</taxon>
        <taxon>Caudoviricetes</taxon>
        <taxon>Bruynoghevirus</taxon>
        <taxon>Bruynoghevirus Ab22</taxon>
    </lineage>
</organism>
<sequence>MGKRKVFYERLCSNGELTLNGNLKATKVSAPTKGKQQRRGAF</sequence>
<gene>
    <name evidence="1" type="primary">ORF18</name>
</gene>
<name>A0A0A1IUP8_9CAUD</name>
<dbReference type="RefSeq" id="YP_009125586.1">
    <property type="nucleotide sequence ID" value="NC_026599.1"/>
</dbReference>
<dbReference type="KEGG" id="vg:23680482"/>
<proteinExistence type="predicted"/>
<protein>
    <submittedName>
        <fullName evidence="1">Uncharacterized protein</fullName>
    </submittedName>
</protein>
<dbReference type="OrthoDB" id="27201at10239"/>
<evidence type="ECO:0000313" key="2">
    <source>
        <dbReference type="Proteomes" id="UP000030227"/>
    </source>
</evidence>